<keyword evidence="1" id="KW-1133">Transmembrane helix</keyword>
<evidence type="ECO:0008006" key="4">
    <source>
        <dbReference type="Google" id="ProtNLM"/>
    </source>
</evidence>
<evidence type="ECO:0000313" key="3">
    <source>
        <dbReference type="Proteomes" id="UP000188169"/>
    </source>
</evidence>
<keyword evidence="1" id="KW-0472">Membrane</keyword>
<dbReference type="AlphaFoldDB" id="A0A1R4ECJ1"/>
<feature type="transmembrane region" description="Helical" evidence="1">
    <location>
        <begin position="21"/>
        <end position="43"/>
    </location>
</feature>
<dbReference type="PANTHER" id="PTHR40278">
    <property type="entry name" value="DNA UTILIZATION PROTEIN HOFN"/>
    <property type="match status" value="1"/>
</dbReference>
<keyword evidence="3" id="KW-1185">Reference proteome</keyword>
<gene>
    <name evidence="2" type="ORF">A1019T_00150</name>
</gene>
<sequence>MTELNLLPWREQRRQRKNKQFIMALVLSLVIILLIATAIWGYLRQINNALAVVNQDLIDNTAILEVVINDNQSLKQRQETTLAQLTEVERLAYHSTSLVQLWSELTAVTPKTMYLTEIQSQQGLLVFRGKSRQKQRLKVI</sequence>
<evidence type="ECO:0000313" key="2">
    <source>
        <dbReference type="EMBL" id="SJM36190.1"/>
    </source>
</evidence>
<dbReference type="PANTHER" id="PTHR40278:SF1">
    <property type="entry name" value="DNA UTILIZATION PROTEIN HOFN"/>
    <property type="match status" value="1"/>
</dbReference>
<reference evidence="3" key="1">
    <citation type="submission" date="2017-02" db="EMBL/GenBank/DDBJ databases">
        <authorList>
            <person name="Mornico D."/>
        </authorList>
    </citation>
    <scope>NUCLEOTIDE SEQUENCE [LARGE SCALE GENOMIC DNA]</scope>
</reference>
<dbReference type="OrthoDB" id="5296173at2"/>
<dbReference type="RefSeq" id="WP_077447600.1">
    <property type="nucleotide sequence ID" value="NZ_FUGD01000033.1"/>
</dbReference>
<keyword evidence="1" id="KW-0812">Transmembrane</keyword>
<protein>
    <recommendedName>
        <fullName evidence="4">Fimbrial assembly protein (PilN)</fullName>
    </recommendedName>
</protein>
<dbReference type="EMBL" id="FUGD01000033">
    <property type="protein sequence ID" value="SJM36190.1"/>
    <property type="molecule type" value="Genomic_DNA"/>
</dbReference>
<dbReference type="InterPro" id="IPR052534">
    <property type="entry name" value="Extracell_DNA_Util/SecSys_Comp"/>
</dbReference>
<dbReference type="STRING" id="1945520.A1019T_00150"/>
<name>A0A1R4ECJ1_9GAMM</name>
<dbReference type="Proteomes" id="UP000188169">
    <property type="component" value="Unassembled WGS sequence"/>
</dbReference>
<accession>A0A1R4ECJ1</accession>
<evidence type="ECO:0000256" key="1">
    <source>
        <dbReference type="SAM" id="Phobius"/>
    </source>
</evidence>
<organism evidence="2 3">
    <name type="scientific">Psychrobacter pasteurii</name>
    <dbReference type="NCBI Taxonomy" id="1945520"/>
    <lineage>
        <taxon>Bacteria</taxon>
        <taxon>Pseudomonadati</taxon>
        <taxon>Pseudomonadota</taxon>
        <taxon>Gammaproteobacteria</taxon>
        <taxon>Moraxellales</taxon>
        <taxon>Moraxellaceae</taxon>
        <taxon>Psychrobacter</taxon>
    </lineage>
</organism>
<proteinExistence type="predicted"/>